<dbReference type="PANTHER" id="PTHR12526">
    <property type="entry name" value="GLYCOSYLTRANSFERASE"/>
    <property type="match status" value="1"/>
</dbReference>
<keyword evidence="4" id="KW-1185">Reference proteome</keyword>
<evidence type="ECO:0000313" key="3">
    <source>
        <dbReference type="EMBL" id="NMN02485.1"/>
    </source>
</evidence>
<evidence type="ECO:0000313" key="4">
    <source>
        <dbReference type="Proteomes" id="UP000553756"/>
    </source>
</evidence>
<name>A0ABX1SYS0_9BIFI</name>
<feature type="domain" description="Glycosyl transferase family 1" evidence="2">
    <location>
        <begin position="384"/>
        <end position="543"/>
    </location>
</feature>
<dbReference type="Pfam" id="PF00534">
    <property type="entry name" value="Glycos_transf_1"/>
    <property type="match status" value="1"/>
</dbReference>
<protein>
    <submittedName>
        <fullName evidence="3">Glycosyl transferase</fullName>
    </submittedName>
</protein>
<comment type="caution">
    <text evidence="3">The sequence shown here is derived from an EMBL/GenBank/DDBJ whole genome shotgun (WGS) entry which is preliminary data.</text>
</comment>
<dbReference type="EMBL" id="JAAIIJ010000021">
    <property type="protein sequence ID" value="NMN02485.1"/>
    <property type="molecule type" value="Genomic_DNA"/>
</dbReference>
<sequence>MGVDIVEAMCRFFTIERSDDKFLDSLSQRLNKLVVAAVNYHSLIQPGRTLHYKIYMGEKWQYPRLTDTSTINGSCTDTAGLQPIGEFDATSTVQANSVFSPHYFAGDMALIDRNVRYILLTPDDATDDDVALHRPMDSRKVQLYKKLETTAPIAFDYVREAMRSEREYHGTLPIPLYQPNTVEHVNAGVSHHPWVEVKPGPRVAGARKAVIIAMHWLQAGGAERWGMETIALAKQAGFLPIVLTDRDGQQPWITRPECEGALVMPLTQPLQDRVGDVPVLRALFEQFDIRGVVIHHCQWMYDNAWWVKKYFPDVKVVASLHIVEYVMQGGYPRESVAHDEWVDLHHVISPQLERWMVDTHSIDPAKVIDAPLVGLTVDSGDLTFKKRNDTSRLTVAFVGRITRQKRPEAFILVAKELEKARPGVFRFIMHGNGDMDAFVDKLITRHGLGDVIERRSIDTPVSSTYQDADALLVTSINEGITLTTIEAISAGVPTLSANVGSQQTLIPPQGLLRRMTQSLVHDAKHSLIHVLENEEDRRKLWETEQQRLESFSKKRSADSLFRDMFTEWSK</sequence>
<evidence type="ECO:0000256" key="1">
    <source>
        <dbReference type="ARBA" id="ARBA00022679"/>
    </source>
</evidence>
<dbReference type="PANTHER" id="PTHR12526:SF630">
    <property type="entry name" value="GLYCOSYLTRANSFERASE"/>
    <property type="match status" value="1"/>
</dbReference>
<dbReference type="Gene3D" id="3.40.50.2000">
    <property type="entry name" value="Glycogen Phosphorylase B"/>
    <property type="match status" value="2"/>
</dbReference>
<evidence type="ECO:0000259" key="2">
    <source>
        <dbReference type="Pfam" id="PF00534"/>
    </source>
</evidence>
<keyword evidence="1 3" id="KW-0808">Transferase</keyword>
<reference evidence="3 4" key="1">
    <citation type="submission" date="2020-02" db="EMBL/GenBank/DDBJ databases">
        <title>Characterization of phylogenetic diversity of novel bifidobacterial species isolated in Czech ZOOs.</title>
        <authorList>
            <person name="Lugli G.A."/>
            <person name="Vera N.B."/>
            <person name="Ventura M."/>
        </authorList>
    </citation>
    <scope>NUCLEOTIDE SEQUENCE [LARGE SCALE GENOMIC DNA]</scope>
    <source>
        <strain evidence="3 4">DSM 109963</strain>
    </source>
</reference>
<accession>A0ABX1SYS0</accession>
<dbReference type="Proteomes" id="UP000553756">
    <property type="component" value="Unassembled WGS sequence"/>
</dbReference>
<dbReference type="InterPro" id="IPR001296">
    <property type="entry name" value="Glyco_trans_1"/>
</dbReference>
<proteinExistence type="predicted"/>
<dbReference type="SUPFAM" id="SSF53756">
    <property type="entry name" value="UDP-Glycosyltransferase/glycogen phosphorylase"/>
    <property type="match status" value="1"/>
</dbReference>
<dbReference type="GO" id="GO:0016740">
    <property type="term" value="F:transferase activity"/>
    <property type="evidence" value="ECO:0007669"/>
    <property type="project" value="UniProtKB-KW"/>
</dbReference>
<gene>
    <name evidence="3" type="ORF">G1C94_1107</name>
</gene>
<organism evidence="3 4">
    <name type="scientific">Bifidobacterium panos</name>
    <dbReference type="NCBI Taxonomy" id="2675321"/>
    <lineage>
        <taxon>Bacteria</taxon>
        <taxon>Bacillati</taxon>
        <taxon>Actinomycetota</taxon>
        <taxon>Actinomycetes</taxon>
        <taxon>Bifidobacteriales</taxon>
        <taxon>Bifidobacteriaceae</taxon>
        <taxon>Bifidobacterium</taxon>
    </lineage>
</organism>